<keyword evidence="2" id="KW-1185">Reference proteome</keyword>
<dbReference type="EMBL" id="JAUSUT010000001">
    <property type="protein sequence ID" value="MDQ0382416.1"/>
    <property type="molecule type" value="Genomic_DNA"/>
</dbReference>
<gene>
    <name evidence="1" type="ORF">FB470_006410</name>
</gene>
<protein>
    <submittedName>
        <fullName evidence="1">Uncharacterized protein</fullName>
    </submittedName>
</protein>
<reference evidence="1 2" key="1">
    <citation type="submission" date="2023-07" db="EMBL/GenBank/DDBJ databases">
        <title>Sequencing the genomes of 1000 actinobacteria strains.</title>
        <authorList>
            <person name="Klenk H.-P."/>
        </authorList>
    </citation>
    <scope>NUCLEOTIDE SEQUENCE [LARGE SCALE GENOMIC DNA]</scope>
    <source>
        <strain evidence="1 2">DSM 45805</strain>
    </source>
</reference>
<sequence length="196" mass="20863">MLTLTRTLTGMTEERAARLRGLLLRQLVRLRLGPSGEPVVRHLFLVPPAPGGTRYTLYEAPQTLVDAPLHEVQGRALSELLTARGDPRLLPAAGGRWEAVDPGRRGVYVGTCARFGGSGAATTITRLVDHTAAVIVVDETHRPVDLRSTKDLVLADRHVPASPAVPGLGEPAFLLIDSLVGYLRATRPAPGPALPG</sequence>
<organism evidence="1 2">
    <name type="scientific">Amycolatopsis thermophila</name>
    <dbReference type="NCBI Taxonomy" id="206084"/>
    <lineage>
        <taxon>Bacteria</taxon>
        <taxon>Bacillati</taxon>
        <taxon>Actinomycetota</taxon>
        <taxon>Actinomycetes</taxon>
        <taxon>Pseudonocardiales</taxon>
        <taxon>Pseudonocardiaceae</taxon>
        <taxon>Amycolatopsis</taxon>
    </lineage>
</organism>
<accession>A0ABU0F5J2</accession>
<dbReference type="Proteomes" id="UP001229651">
    <property type="component" value="Unassembled WGS sequence"/>
</dbReference>
<evidence type="ECO:0000313" key="2">
    <source>
        <dbReference type="Proteomes" id="UP001229651"/>
    </source>
</evidence>
<comment type="caution">
    <text evidence="1">The sequence shown here is derived from an EMBL/GenBank/DDBJ whole genome shotgun (WGS) entry which is preliminary data.</text>
</comment>
<proteinExistence type="predicted"/>
<evidence type="ECO:0000313" key="1">
    <source>
        <dbReference type="EMBL" id="MDQ0382416.1"/>
    </source>
</evidence>
<name>A0ABU0F5J2_9PSEU</name>
<dbReference type="RefSeq" id="WP_306997583.1">
    <property type="nucleotide sequence ID" value="NZ_JAUSUT010000001.1"/>
</dbReference>